<name>A0ABZ3H505_GEOAI</name>
<sequence>MDPEEILEKAREMERDAIKIYTEMKKSADHETIELLDYLINQEKEHLRMISERLKAIKIIKRK</sequence>
<keyword evidence="3" id="KW-1185">Reference proteome</keyword>
<dbReference type="EMBL" id="CP087714">
    <property type="protein sequence ID" value="XAT64621.1"/>
    <property type="molecule type" value="Genomic_DNA"/>
</dbReference>
<dbReference type="GeneID" id="90448909"/>
<evidence type="ECO:0000313" key="2">
    <source>
        <dbReference type="EMBL" id="XAT64621.1"/>
    </source>
</evidence>
<dbReference type="Pfam" id="PF02915">
    <property type="entry name" value="Rubrerythrin"/>
    <property type="match status" value="1"/>
</dbReference>
<dbReference type="Gene3D" id="1.20.1260.10">
    <property type="match status" value="1"/>
</dbReference>
<dbReference type="InterPro" id="IPR003251">
    <property type="entry name" value="Rr_diiron-bd_dom"/>
</dbReference>
<gene>
    <name evidence="2" type="ORF">LPQ35_04450</name>
</gene>
<dbReference type="InterPro" id="IPR012347">
    <property type="entry name" value="Ferritin-like"/>
</dbReference>
<accession>A0ABZ3H505</accession>
<proteinExistence type="predicted"/>
<reference evidence="2 3" key="1">
    <citation type="submission" date="2021-11" db="EMBL/GenBank/DDBJ databases">
        <title>Whole genome of Geoglobus acetivorans.</title>
        <authorList>
            <person name="Liu D."/>
        </authorList>
    </citation>
    <scope>NUCLEOTIDE SEQUENCE [LARGE SCALE GENOMIC DNA]</scope>
    <source>
        <strain evidence="2 3">SBH6</strain>
    </source>
</reference>
<dbReference type="SUPFAM" id="SSF47240">
    <property type="entry name" value="Ferritin-like"/>
    <property type="match status" value="1"/>
</dbReference>
<protein>
    <submittedName>
        <fullName evidence="2">Rubrerythrin family protein</fullName>
    </submittedName>
</protein>
<dbReference type="Proteomes" id="UP001492541">
    <property type="component" value="Chromosome"/>
</dbReference>
<organism evidence="2 3">
    <name type="scientific">Geoglobus acetivorans</name>
    <dbReference type="NCBI Taxonomy" id="565033"/>
    <lineage>
        <taxon>Archaea</taxon>
        <taxon>Methanobacteriati</taxon>
        <taxon>Methanobacteriota</taxon>
        <taxon>Archaeoglobi</taxon>
        <taxon>Archaeoglobales</taxon>
        <taxon>Archaeoglobaceae</taxon>
        <taxon>Geoglobus</taxon>
    </lineage>
</organism>
<dbReference type="InterPro" id="IPR009078">
    <property type="entry name" value="Ferritin-like_SF"/>
</dbReference>
<evidence type="ECO:0000313" key="3">
    <source>
        <dbReference type="Proteomes" id="UP001492541"/>
    </source>
</evidence>
<dbReference type="RefSeq" id="WP_193807971.1">
    <property type="nucleotide sequence ID" value="NZ_CP087714.1"/>
</dbReference>
<evidence type="ECO:0000259" key="1">
    <source>
        <dbReference type="Pfam" id="PF02915"/>
    </source>
</evidence>
<feature type="domain" description="Rubrerythrin diiron-binding" evidence="1">
    <location>
        <begin position="5"/>
        <end position="58"/>
    </location>
</feature>